<protein>
    <submittedName>
        <fullName evidence="3">Alpha/beta hydrolase</fullName>
    </submittedName>
</protein>
<dbReference type="SUPFAM" id="SSF53474">
    <property type="entry name" value="alpha/beta-Hydrolases"/>
    <property type="match status" value="1"/>
</dbReference>
<feature type="region of interest" description="Disordered" evidence="1">
    <location>
        <begin position="1"/>
        <end position="21"/>
    </location>
</feature>
<dbReference type="Proteomes" id="UP001207337">
    <property type="component" value="Unassembled WGS sequence"/>
</dbReference>
<evidence type="ECO:0000313" key="4">
    <source>
        <dbReference type="Proteomes" id="UP001207337"/>
    </source>
</evidence>
<comment type="caution">
    <text evidence="3">The sequence shown here is derived from an EMBL/GenBank/DDBJ whole genome shotgun (WGS) entry which is preliminary data.</text>
</comment>
<sequence>MMNPVRSTHEKEKQTSANRNRTQLTAALPVTEHQLNLSGVSTAVLIGGEGSPMILLHGPGESSVWWMRVIPKLIKDNRVIVPDLPGHGESKVNKGFLDTGLVFDWLSDLIKQTCPSPPILVGNILGGSIGVRFAVNHGNQISRLVLVNSLGLGKFRPKPSFAFRLMRFMLWPTEKNFSRFFPHCMYDVDNLRQGMGKYWDPFVAYNLECARDKERSDALQFMMKNLGIPKIPDKELQRINVPTALIWGRHDKANKLKIAQAASKKFGWPLQVIEETRDDPKLERPNAFTNALHNLINNSSSS</sequence>
<keyword evidence="4" id="KW-1185">Reference proteome</keyword>
<name>A0ABT3PUQ7_9BACT</name>
<proteinExistence type="predicted"/>
<reference evidence="3 4" key="1">
    <citation type="submission" date="2021-11" db="EMBL/GenBank/DDBJ databases">
        <title>Aliifidinibius sp. nov., a new bacterium isolated from saline soil.</title>
        <authorList>
            <person name="Galisteo C."/>
            <person name="De La Haba R."/>
            <person name="Sanchez-Porro C."/>
            <person name="Ventosa A."/>
        </authorList>
    </citation>
    <scope>NUCLEOTIDE SEQUENCE [LARGE SCALE GENOMIC DNA]</scope>
    <source>
        <strain evidence="3 4">KACC 190600</strain>
    </source>
</reference>
<gene>
    <name evidence="3" type="ORF">LQ318_01555</name>
</gene>
<feature type="domain" description="AB hydrolase-1" evidence="2">
    <location>
        <begin position="52"/>
        <end position="269"/>
    </location>
</feature>
<keyword evidence="3" id="KW-0378">Hydrolase</keyword>
<dbReference type="PANTHER" id="PTHR46438">
    <property type="entry name" value="ALPHA/BETA-HYDROLASES SUPERFAMILY PROTEIN"/>
    <property type="match status" value="1"/>
</dbReference>
<evidence type="ECO:0000313" key="3">
    <source>
        <dbReference type="EMBL" id="MCW9711577.1"/>
    </source>
</evidence>
<dbReference type="GO" id="GO:0016787">
    <property type="term" value="F:hydrolase activity"/>
    <property type="evidence" value="ECO:0007669"/>
    <property type="project" value="UniProtKB-KW"/>
</dbReference>
<dbReference type="Gene3D" id="3.40.50.1820">
    <property type="entry name" value="alpha/beta hydrolase"/>
    <property type="match status" value="1"/>
</dbReference>
<evidence type="ECO:0000256" key="1">
    <source>
        <dbReference type="SAM" id="MobiDB-lite"/>
    </source>
</evidence>
<dbReference type="Pfam" id="PF00561">
    <property type="entry name" value="Abhydrolase_1"/>
    <property type="match status" value="1"/>
</dbReference>
<evidence type="ECO:0000259" key="2">
    <source>
        <dbReference type="Pfam" id="PF00561"/>
    </source>
</evidence>
<dbReference type="RefSeq" id="WP_265786908.1">
    <property type="nucleotide sequence ID" value="NZ_BAABRS010000001.1"/>
</dbReference>
<dbReference type="InterPro" id="IPR029058">
    <property type="entry name" value="AB_hydrolase_fold"/>
</dbReference>
<organism evidence="3 4">
    <name type="scientific">Fodinibius salicampi</name>
    <dbReference type="NCBI Taxonomy" id="1920655"/>
    <lineage>
        <taxon>Bacteria</taxon>
        <taxon>Pseudomonadati</taxon>
        <taxon>Balneolota</taxon>
        <taxon>Balneolia</taxon>
        <taxon>Balneolales</taxon>
        <taxon>Balneolaceae</taxon>
        <taxon>Fodinibius</taxon>
    </lineage>
</organism>
<dbReference type="PANTHER" id="PTHR46438:SF2">
    <property type="entry name" value="ALPHA_BETA-HYDROLASES SUPERFAMILY PROTEIN"/>
    <property type="match status" value="1"/>
</dbReference>
<accession>A0ABT3PUQ7</accession>
<dbReference type="InterPro" id="IPR000073">
    <property type="entry name" value="AB_hydrolase_1"/>
</dbReference>
<dbReference type="PRINTS" id="PR00111">
    <property type="entry name" value="ABHYDROLASE"/>
</dbReference>
<dbReference type="EMBL" id="JAJNDC010000001">
    <property type="protein sequence ID" value="MCW9711577.1"/>
    <property type="molecule type" value="Genomic_DNA"/>
</dbReference>